<evidence type="ECO:0000256" key="4">
    <source>
        <dbReference type="ARBA" id="ARBA00023136"/>
    </source>
</evidence>
<accession>A0A9W9KS77</accession>
<feature type="chain" id="PRO_5040824000" description="Mid2 domain-containing protein" evidence="7">
    <location>
        <begin position="17"/>
        <end position="307"/>
    </location>
</feature>
<dbReference type="GO" id="GO:0071944">
    <property type="term" value="C:cell periphery"/>
    <property type="evidence" value="ECO:0007669"/>
    <property type="project" value="UniProtKB-ARBA"/>
</dbReference>
<dbReference type="EMBL" id="JAPQKH010000001">
    <property type="protein sequence ID" value="KAJ5116433.1"/>
    <property type="molecule type" value="Genomic_DNA"/>
</dbReference>
<feature type="region of interest" description="Disordered" evidence="5">
    <location>
        <begin position="238"/>
        <end position="274"/>
    </location>
</feature>
<evidence type="ECO:0000256" key="7">
    <source>
        <dbReference type="SAM" id="SignalP"/>
    </source>
</evidence>
<reference evidence="8" key="2">
    <citation type="journal article" date="2023" name="IMA Fungus">
        <title>Comparative genomic study of the Penicillium genus elucidates a diverse pangenome and 15 lateral gene transfer events.</title>
        <authorList>
            <person name="Petersen C."/>
            <person name="Sorensen T."/>
            <person name="Nielsen M.R."/>
            <person name="Sondergaard T.E."/>
            <person name="Sorensen J.L."/>
            <person name="Fitzpatrick D.A."/>
            <person name="Frisvad J.C."/>
            <person name="Nielsen K.L."/>
        </authorList>
    </citation>
    <scope>NUCLEOTIDE SEQUENCE</scope>
    <source>
        <strain evidence="8">IBT 30069</strain>
    </source>
</reference>
<dbReference type="Proteomes" id="UP001149165">
    <property type="component" value="Unassembled WGS sequence"/>
</dbReference>
<keyword evidence="2 6" id="KW-0812">Transmembrane</keyword>
<keyword evidence="3 6" id="KW-1133">Transmembrane helix</keyword>
<evidence type="ECO:0008006" key="10">
    <source>
        <dbReference type="Google" id="ProtNLM"/>
    </source>
</evidence>
<dbReference type="OrthoDB" id="5390143at2759"/>
<dbReference type="PANTHER" id="PTHR15549">
    <property type="entry name" value="PAIRED IMMUNOGLOBULIN-LIKE TYPE 2 RECEPTOR"/>
    <property type="match status" value="1"/>
</dbReference>
<feature type="transmembrane region" description="Helical" evidence="6">
    <location>
        <begin position="203"/>
        <end position="225"/>
    </location>
</feature>
<evidence type="ECO:0000313" key="9">
    <source>
        <dbReference type="Proteomes" id="UP001149165"/>
    </source>
</evidence>
<gene>
    <name evidence="8" type="ORF">N7456_000781</name>
</gene>
<dbReference type="GO" id="GO:0016020">
    <property type="term" value="C:membrane"/>
    <property type="evidence" value="ECO:0007669"/>
    <property type="project" value="UniProtKB-SubCell"/>
</dbReference>
<dbReference type="PANTHER" id="PTHR15549:SF6">
    <property type="entry name" value="MID2 DOMAIN-CONTAINING PROTEIN"/>
    <property type="match status" value="1"/>
</dbReference>
<comment type="caution">
    <text evidence="8">The sequence shown here is derived from an EMBL/GenBank/DDBJ whole genome shotgun (WGS) entry which is preliminary data.</text>
</comment>
<proteinExistence type="predicted"/>
<sequence length="307" mass="33260">MRYLWLLAFVYPLVVAEPGVFYNPPTGGKIHDYADNPVYKLGQTVQMRWTTTLASFSIMLWQNNNPDYEWVQTDVSDMTSYDWIVSTNQNLTAGDVFFFQVRNASNIEDQDELFASHYFNITENSTATTTTFSTTSATETTAPTSADASAETISTSISLVASSTATATTATTATTHPALSTTKASDATGDNPGKGGLSTNAKIGVGIGAGVGIVLIFAGGLILCLHRRRLKSINMSSSQLPGVQNNQSPDTFPGASKFNTEEPDGKPPPIFEAPMNQKPRIFEAPTDDQKMVFEAPLNEKRGLFELQ</sequence>
<feature type="compositionally biased region" description="Polar residues" evidence="5">
    <location>
        <begin position="238"/>
        <end position="250"/>
    </location>
</feature>
<evidence type="ECO:0000256" key="1">
    <source>
        <dbReference type="ARBA" id="ARBA00004167"/>
    </source>
</evidence>
<comment type="subcellular location">
    <subcellularLocation>
        <location evidence="1">Membrane</location>
        <topology evidence="1">Single-pass membrane protein</topology>
    </subcellularLocation>
</comment>
<organism evidence="8 9">
    <name type="scientific">Penicillium angulare</name>
    <dbReference type="NCBI Taxonomy" id="116970"/>
    <lineage>
        <taxon>Eukaryota</taxon>
        <taxon>Fungi</taxon>
        <taxon>Dikarya</taxon>
        <taxon>Ascomycota</taxon>
        <taxon>Pezizomycotina</taxon>
        <taxon>Eurotiomycetes</taxon>
        <taxon>Eurotiomycetidae</taxon>
        <taxon>Eurotiales</taxon>
        <taxon>Aspergillaceae</taxon>
        <taxon>Penicillium</taxon>
    </lineage>
</organism>
<reference evidence="8" key="1">
    <citation type="submission" date="2022-11" db="EMBL/GenBank/DDBJ databases">
        <authorList>
            <person name="Petersen C."/>
        </authorList>
    </citation>
    <scope>NUCLEOTIDE SEQUENCE</scope>
    <source>
        <strain evidence="8">IBT 30069</strain>
    </source>
</reference>
<evidence type="ECO:0000256" key="5">
    <source>
        <dbReference type="SAM" id="MobiDB-lite"/>
    </source>
</evidence>
<keyword evidence="9" id="KW-1185">Reference proteome</keyword>
<keyword evidence="7" id="KW-0732">Signal</keyword>
<feature type="compositionally biased region" description="Low complexity" evidence="5">
    <location>
        <begin position="170"/>
        <end position="182"/>
    </location>
</feature>
<evidence type="ECO:0000256" key="3">
    <source>
        <dbReference type="ARBA" id="ARBA00022989"/>
    </source>
</evidence>
<evidence type="ECO:0000313" key="8">
    <source>
        <dbReference type="EMBL" id="KAJ5116433.1"/>
    </source>
</evidence>
<evidence type="ECO:0000256" key="2">
    <source>
        <dbReference type="ARBA" id="ARBA00022692"/>
    </source>
</evidence>
<evidence type="ECO:0000256" key="6">
    <source>
        <dbReference type="SAM" id="Phobius"/>
    </source>
</evidence>
<name>A0A9W9KS77_9EURO</name>
<protein>
    <recommendedName>
        <fullName evidence="10">Mid2 domain-containing protein</fullName>
    </recommendedName>
</protein>
<feature type="signal peptide" evidence="7">
    <location>
        <begin position="1"/>
        <end position="16"/>
    </location>
</feature>
<keyword evidence="4 6" id="KW-0472">Membrane</keyword>
<feature type="region of interest" description="Disordered" evidence="5">
    <location>
        <begin position="170"/>
        <end position="192"/>
    </location>
</feature>
<feature type="region of interest" description="Disordered" evidence="5">
    <location>
        <begin position="130"/>
        <end position="149"/>
    </location>
</feature>
<dbReference type="InterPro" id="IPR051694">
    <property type="entry name" value="Immunoregulatory_rcpt-like"/>
</dbReference>
<dbReference type="AlphaFoldDB" id="A0A9W9KS77"/>